<feature type="domain" description="Thioredoxin" evidence="2">
    <location>
        <begin position="11"/>
        <end position="132"/>
    </location>
</feature>
<dbReference type="Proteomes" id="UP001054902">
    <property type="component" value="Unassembled WGS sequence"/>
</dbReference>
<dbReference type="InterPro" id="IPR013766">
    <property type="entry name" value="Thioredoxin_domain"/>
</dbReference>
<dbReference type="InterPro" id="IPR036249">
    <property type="entry name" value="Thioredoxin-like_sf"/>
</dbReference>
<evidence type="ECO:0000259" key="2">
    <source>
        <dbReference type="PROSITE" id="PS51352"/>
    </source>
</evidence>
<dbReference type="PRINTS" id="PR00421">
    <property type="entry name" value="THIOREDOXIN"/>
</dbReference>
<evidence type="ECO:0000313" key="4">
    <source>
        <dbReference type="Proteomes" id="UP001054902"/>
    </source>
</evidence>
<evidence type="ECO:0000313" key="3">
    <source>
        <dbReference type="EMBL" id="GFH46118.1"/>
    </source>
</evidence>
<dbReference type="Gene3D" id="3.40.30.10">
    <property type="entry name" value="Glutaredoxin"/>
    <property type="match status" value="1"/>
</dbReference>
<dbReference type="InterPro" id="IPR017937">
    <property type="entry name" value="Thioredoxin_CS"/>
</dbReference>
<comment type="caution">
    <text evidence="3">The sequence shown here is derived from an EMBL/GenBank/DDBJ whole genome shotgun (WGS) entry which is preliminary data.</text>
</comment>
<dbReference type="CDD" id="cd02947">
    <property type="entry name" value="TRX_family"/>
    <property type="match status" value="1"/>
</dbReference>
<reference evidence="3 4" key="1">
    <citation type="journal article" date="2021" name="Sci. Rep.">
        <title>The genome of the diatom Chaetoceros tenuissimus carries an ancient integrated fragment of an extant virus.</title>
        <authorList>
            <person name="Hongo Y."/>
            <person name="Kimura K."/>
            <person name="Takaki Y."/>
            <person name="Yoshida Y."/>
            <person name="Baba S."/>
            <person name="Kobayashi G."/>
            <person name="Nagasaki K."/>
            <person name="Hano T."/>
            <person name="Tomaru Y."/>
        </authorList>
    </citation>
    <scope>NUCLEOTIDE SEQUENCE [LARGE SCALE GENOMIC DNA]</scope>
    <source>
        <strain evidence="3 4">NIES-3715</strain>
    </source>
</reference>
<organism evidence="3 4">
    <name type="scientific">Chaetoceros tenuissimus</name>
    <dbReference type="NCBI Taxonomy" id="426638"/>
    <lineage>
        <taxon>Eukaryota</taxon>
        <taxon>Sar</taxon>
        <taxon>Stramenopiles</taxon>
        <taxon>Ochrophyta</taxon>
        <taxon>Bacillariophyta</taxon>
        <taxon>Coscinodiscophyceae</taxon>
        <taxon>Chaetocerotophycidae</taxon>
        <taxon>Chaetocerotales</taxon>
        <taxon>Chaetocerotaceae</taxon>
        <taxon>Chaetoceros</taxon>
    </lineage>
</organism>
<dbReference type="SUPFAM" id="SSF52833">
    <property type="entry name" value="Thioredoxin-like"/>
    <property type="match status" value="1"/>
</dbReference>
<sequence>MLSTLCLNRSRAVLSRAAYLKSPPARFMSVINLSDEEAVDKFSKINDKSILYFTATWCPPCKAIKPIYEQMSDKHTDVAFGKVDVDDNPESAAKHQISGVPTFIIFKGEEVYNRFTGADPNMLEQTISDLKNA</sequence>
<evidence type="ECO:0000256" key="1">
    <source>
        <dbReference type="ARBA" id="ARBA00023157"/>
    </source>
</evidence>
<dbReference type="AlphaFoldDB" id="A0AAD3CHT7"/>
<proteinExistence type="predicted"/>
<dbReference type="PROSITE" id="PS00194">
    <property type="entry name" value="THIOREDOXIN_1"/>
    <property type="match status" value="1"/>
</dbReference>
<dbReference type="EMBL" id="BLLK01000022">
    <property type="protein sequence ID" value="GFH46118.1"/>
    <property type="molecule type" value="Genomic_DNA"/>
</dbReference>
<dbReference type="PANTHER" id="PTHR46115">
    <property type="entry name" value="THIOREDOXIN-LIKE PROTEIN 1"/>
    <property type="match status" value="1"/>
</dbReference>
<dbReference type="PROSITE" id="PS51352">
    <property type="entry name" value="THIOREDOXIN_2"/>
    <property type="match status" value="1"/>
</dbReference>
<protein>
    <submittedName>
        <fullName evidence="3">Thioredoxin o</fullName>
    </submittedName>
</protein>
<dbReference type="Pfam" id="PF00085">
    <property type="entry name" value="Thioredoxin"/>
    <property type="match status" value="1"/>
</dbReference>
<accession>A0AAD3CHT7</accession>
<keyword evidence="1" id="KW-1015">Disulfide bond</keyword>
<keyword evidence="4" id="KW-1185">Reference proteome</keyword>
<gene>
    <name evidence="3" type="ORF">CTEN210_02592</name>
</gene>
<name>A0AAD3CHT7_9STRA</name>